<protein>
    <submittedName>
        <fullName evidence="1 2">Uncharacterized protein</fullName>
    </submittedName>
</protein>
<reference evidence="1 3" key="1">
    <citation type="journal article" date="2008" name="Science">
        <title>The Physcomitrella genome reveals evolutionary insights into the conquest of land by plants.</title>
        <authorList>
            <person name="Rensing S."/>
            <person name="Lang D."/>
            <person name="Zimmer A."/>
            <person name="Terry A."/>
            <person name="Salamov A."/>
            <person name="Shapiro H."/>
            <person name="Nishiyama T."/>
            <person name="Perroud P.-F."/>
            <person name="Lindquist E."/>
            <person name="Kamisugi Y."/>
            <person name="Tanahashi T."/>
            <person name="Sakakibara K."/>
            <person name="Fujita T."/>
            <person name="Oishi K."/>
            <person name="Shin-I T."/>
            <person name="Kuroki Y."/>
            <person name="Toyoda A."/>
            <person name="Suzuki Y."/>
            <person name="Hashimoto A."/>
            <person name="Yamaguchi K."/>
            <person name="Sugano A."/>
            <person name="Kohara Y."/>
            <person name="Fujiyama A."/>
            <person name="Anterola A."/>
            <person name="Aoki S."/>
            <person name="Ashton N."/>
            <person name="Barbazuk W.B."/>
            <person name="Barker E."/>
            <person name="Bennetzen J."/>
            <person name="Bezanilla M."/>
            <person name="Blankenship R."/>
            <person name="Cho S.H."/>
            <person name="Dutcher S."/>
            <person name="Estelle M."/>
            <person name="Fawcett J.A."/>
            <person name="Gundlach H."/>
            <person name="Hanada K."/>
            <person name="Heyl A."/>
            <person name="Hicks K.A."/>
            <person name="Hugh J."/>
            <person name="Lohr M."/>
            <person name="Mayer K."/>
            <person name="Melkozernov A."/>
            <person name="Murata T."/>
            <person name="Nelson D."/>
            <person name="Pils B."/>
            <person name="Prigge M."/>
            <person name="Reiss B."/>
            <person name="Renner T."/>
            <person name="Rombauts S."/>
            <person name="Rushton P."/>
            <person name="Sanderfoot A."/>
            <person name="Schween G."/>
            <person name="Shiu S.-H."/>
            <person name="Stueber K."/>
            <person name="Theodoulou F.L."/>
            <person name="Tu H."/>
            <person name="Van de Peer Y."/>
            <person name="Verrier P.J."/>
            <person name="Waters E."/>
            <person name="Wood A."/>
            <person name="Yang L."/>
            <person name="Cove D."/>
            <person name="Cuming A."/>
            <person name="Hasebe M."/>
            <person name="Lucas S."/>
            <person name="Mishler D.B."/>
            <person name="Reski R."/>
            <person name="Grigoriev I."/>
            <person name="Quatrano R.S."/>
            <person name="Boore J.L."/>
        </authorList>
    </citation>
    <scope>NUCLEOTIDE SEQUENCE [LARGE SCALE GENOMIC DNA]</scope>
    <source>
        <strain evidence="2 3">cv. Gransden 2004</strain>
    </source>
</reference>
<name>A0A2K1J2A9_PHYPA</name>
<evidence type="ECO:0000313" key="2">
    <source>
        <dbReference type="EnsemblPlants" id="Pp3c17_979V3.1"/>
    </source>
</evidence>
<evidence type="ECO:0000313" key="1">
    <source>
        <dbReference type="EMBL" id="PNR35665.1"/>
    </source>
</evidence>
<dbReference type="EnsemblPlants" id="Pp3c17_979V3.1">
    <property type="protein sequence ID" value="Pp3c17_979V3.1"/>
    <property type="gene ID" value="Pp3c17_979"/>
</dbReference>
<accession>A0A2K1J2A9</accession>
<evidence type="ECO:0000313" key="3">
    <source>
        <dbReference type="Proteomes" id="UP000006727"/>
    </source>
</evidence>
<dbReference type="Gramene" id="Pp3c17_979V3.1">
    <property type="protein sequence ID" value="Pp3c17_979V3.1"/>
    <property type="gene ID" value="Pp3c17_979"/>
</dbReference>
<organism evidence="1">
    <name type="scientific">Physcomitrium patens</name>
    <name type="common">Spreading-leaved earth moss</name>
    <name type="synonym">Physcomitrella patens</name>
    <dbReference type="NCBI Taxonomy" id="3218"/>
    <lineage>
        <taxon>Eukaryota</taxon>
        <taxon>Viridiplantae</taxon>
        <taxon>Streptophyta</taxon>
        <taxon>Embryophyta</taxon>
        <taxon>Bryophyta</taxon>
        <taxon>Bryophytina</taxon>
        <taxon>Bryopsida</taxon>
        <taxon>Funariidae</taxon>
        <taxon>Funariales</taxon>
        <taxon>Funariaceae</taxon>
        <taxon>Physcomitrium</taxon>
    </lineage>
</organism>
<dbReference type="PaxDb" id="3218-PP1S148_63V6.1"/>
<gene>
    <name evidence="1" type="ORF">PHYPA_021515</name>
</gene>
<reference evidence="1 3" key="2">
    <citation type="journal article" date="2018" name="Plant J.">
        <title>The Physcomitrella patens chromosome-scale assembly reveals moss genome structure and evolution.</title>
        <authorList>
            <person name="Lang D."/>
            <person name="Ullrich K.K."/>
            <person name="Murat F."/>
            <person name="Fuchs J."/>
            <person name="Jenkins J."/>
            <person name="Haas F.B."/>
            <person name="Piednoel M."/>
            <person name="Gundlach H."/>
            <person name="Van Bel M."/>
            <person name="Meyberg R."/>
            <person name="Vives C."/>
            <person name="Morata J."/>
            <person name="Symeonidi A."/>
            <person name="Hiss M."/>
            <person name="Muchero W."/>
            <person name="Kamisugi Y."/>
            <person name="Saleh O."/>
            <person name="Blanc G."/>
            <person name="Decker E.L."/>
            <person name="van Gessel N."/>
            <person name="Grimwood J."/>
            <person name="Hayes R.D."/>
            <person name="Graham S.W."/>
            <person name="Gunter L.E."/>
            <person name="McDaniel S.F."/>
            <person name="Hoernstein S.N.W."/>
            <person name="Larsson A."/>
            <person name="Li F.W."/>
            <person name="Perroud P.F."/>
            <person name="Phillips J."/>
            <person name="Ranjan P."/>
            <person name="Rokshar D.S."/>
            <person name="Rothfels C.J."/>
            <person name="Schneider L."/>
            <person name="Shu S."/>
            <person name="Stevenson D.W."/>
            <person name="Thummler F."/>
            <person name="Tillich M."/>
            <person name="Villarreal Aguilar J.C."/>
            <person name="Widiez T."/>
            <person name="Wong G.K."/>
            <person name="Wymore A."/>
            <person name="Zhang Y."/>
            <person name="Zimmer A.D."/>
            <person name="Quatrano R.S."/>
            <person name="Mayer K.F.X."/>
            <person name="Goodstein D."/>
            <person name="Casacuberta J.M."/>
            <person name="Vandepoele K."/>
            <person name="Reski R."/>
            <person name="Cuming A.C."/>
            <person name="Tuskan G.A."/>
            <person name="Maumus F."/>
            <person name="Salse J."/>
            <person name="Schmutz J."/>
            <person name="Rensing S.A."/>
        </authorList>
    </citation>
    <scope>NUCLEOTIDE SEQUENCE [LARGE SCALE GENOMIC DNA]</scope>
    <source>
        <strain evidence="2 3">cv. Gransden 2004</strain>
    </source>
</reference>
<dbReference type="Proteomes" id="UP000006727">
    <property type="component" value="Chromosome 17"/>
</dbReference>
<proteinExistence type="predicted"/>
<dbReference type="InParanoid" id="A0A2K1J2A9"/>
<dbReference type="EMBL" id="ABEU02000017">
    <property type="protein sequence ID" value="PNR35665.1"/>
    <property type="molecule type" value="Genomic_DNA"/>
</dbReference>
<sequence>MAAFSCCAARAARSSALRRAFSFAGTNTGGGLGGFGHATLALARASPNSTYLSLLCANALFAGSIYANGRRFLGFDYQFYEPLE</sequence>
<keyword evidence="3" id="KW-1185">Reference proteome</keyword>
<dbReference type="AlphaFoldDB" id="A0A2K1J2A9"/>
<reference evidence="2" key="3">
    <citation type="submission" date="2020-12" db="UniProtKB">
        <authorList>
            <consortium name="EnsemblPlants"/>
        </authorList>
    </citation>
    <scope>IDENTIFICATION</scope>
</reference>